<organism evidence="1">
    <name type="scientific">marine sediment metagenome</name>
    <dbReference type="NCBI Taxonomy" id="412755"/>
    <lineage>
        <taxon>unclassified sequences</taxon>
        <taxon>metagenomes</taxon>
        <taxon>ecological metagenomes</taxon>
    </lineage>
</organism>
<dbReference type="EMBL" id="BART01005819">
    <property type="protein sequence ID" value="GAG54266.1"/>
    <property type="molecule type" value="Genomic_DNA"/>
</dbReference>
<sequence>MIKYLTNLIEDMQQAAQNLPAKPYLELSEDDECLRGVIEYKSIEPKPMQEWFGIDKANFPHAEKLSNDELGFMVKEIIKLWHAYNFDPVLPKNLPARITYQTLVNYFDKPVNWVSEGVIGIEFCEYDPKNCPFPSEYCMCKDFENDLNSDAENFEPDLCADNSHEIAILDQELREFAENQLPGAPIVNKLEKYVTQLIEDLNFAVEKKITQPNIPDNIEIRSANSLIDLIKNPFKTLEDLTGISHETFPEHIDMDGIQIREVLKTMLKLLDAYKLKLYYPKDLPFEWKYQTL</sequence>
<name>X1A1U5_9ZZZZ</name>
<dbReference type="AlphaFoldDB" id="X1A1U5"/>
<comment type="caution">
    <text evidence="1">The sequence shown here is derived from an EMBL/GenBank/DDBJ whole genome shotgun (WGS) entry which is preliminary data.</text>
</comment>
<gene>
    <name evidence="1" type="ORF">S01H4_13190</name>
</gene>
<reference evidence="1" key="1">
    <citation type="journal article" date="2014" name="Front. Microbiol.">
        <title>High frequency of phylogenetically diverse reductive dehalogenase-homologous genes in deep subseafloor sedimentary metagenomes.</title>
        <authorList>
            <person name="Kawai M."/>
            <person name="Futagami T."/>
            <person name="Toyoda A."/>
            <person name="Takaki Y."/>
            <person name="Nishi S."/>
            <person name="Hori S."/>
            <person name="Arai W."/>
            <person name="Tsubouchi T."/>
            <person name="Morono Y."/>
            <person name="Uchiyama I."/>
            <person name="Ito T."/>
            <person name="Fujiyama A."/>
            <person name="Inagaki F."/>
            <person name="Takami H."/>
        </authorList>
    </citation>
    <scope>NUCLEOTIDE SEQUENCE</scope>
    <source>
        <strain evidence="1">Expedition CK06-06</strain>
    </source>
</reference>
<feature type="non-terminal residue" evidence="1">
    <location>
        <position position="292"/>
    </location>
</feature>
<accession>X1A1U5</accession>
<proteinExistence type="predicted"/>
<evidence type="ECO:0000313" key="1">
    <source>
        <dbReference type="EMBL" id="GAG54266.1"/>
    </source>
</evidence>
<protein>
    <submittedName>
        <fullName evidence="1">Uncharacterized protein</fullName>
    </submittedName>
</protein>